<gene>
    <name evidence="1" type="ORF">ACJIZ3_016649</name>
</gene>
<dbReference type="AlphaFoldDB" id="A0ABD3STG5"/>
<reference evidence="1 2" key="1">
    <citation type="submission" date="2024-12" db="EMBL/GenBank/DDBJ databases">
        <title>The unique morphological basis and parallel evolutionary history of personate flowers in Penstemon.</title>
        <authorList>
            <person name="Depatie T.H."/>
            <person name="Wessinger C.A."/>
        </authorList>
    </citation>
    <scope>NUCLEOTIDE SEQUENCE [LARGE SCALE GENOMIC DNA]</scope>
    <source>
        <strain evidence="1">WTNN_2</strain>
        <tissue evidence="1">Leaf</tissue>
    </source>
</reference>
<keyword evidence="2" id="KW-1185">Reference proteome</keyword>
<dbReference type="Proteomes" id="UP001634393">
    <property type="component" value="Unassembled WGS sequence"/>
</dbReference>
<accession>A0ABD3STG5</accession>
<comment type="caution">
    <text evidence="1">The sequence shown here is derived from an EMBL/GenBank/DDBJ whole genome shotgun (WGS) entry which is preliminary data.</text>
</comment>
<name>A0ABD3STG5_9LAMI</name>
<dbReference type="EMBL" id="JBJXBP010000005">
    <property type="protein sequence ID" value="KAL3827847.1"/>
    <property type="molecule type" value="Genomic_DNA"/>
</dbReference>
<protein>
    <submittedName>
        <fullName evidence="1">Uncharacterized protein</fullName>
    </submittedName>
</protein>
<evidence type="ECO:0000313" key="1">
    <source>
        <dbReference type="EMBL" id="KAL3827847.1"/>
    </source>
</evidence>
<evidence type="ECO:0000313" key="2">
    <source>
        <dbReference type="Proteomes" id="UP001634393"/>
    </source>
</evidence>
<proteinExistence type="predicted"/>
<sequence>MWIRALNFDGDAADDKYLILRYKSYIIKAILP</sequence>
<organism evidence="1 2">
    <name type="scientific">Penstemon smallii</name>
    <dbReference type="NCBI Taxonomy" id="265156"/>
    <lineage>
        <taxon>Eukaryota</taxon>
        <taxon>Viridiplantae</taxon>
        <taxon>Streptophyta</taxon>
        <taxon>Embryophyta</taxon>
        <taxon>Tracheophyta</taxon>
        <taxon>Spermatophyta</taxon>
        <taxon>Magnoliopsida</taxon>
        <taxon>eudicotyledons</taxon>
        <taxon>Gunneridae</taxon>
        <taxon>Pentapetalae</taxon>
        <taxon>asterids</taxon>
        <taxon>lamiids</taxon>
        <taxon>Lamiales</taxon>
        <taxon>Plantaginaceae</taxon>
        <taxon>Cheloneae</taxon>
        <taxon>Penstemon</taxon>
    </lineage>
</organism>